<dbReference type="Proteomes" id="UP000091956">
    <property type="component" value="Unassembled WGS sequence"/>
</dbReference>
<dbReference type="PANTHER" id="PTHR35391">
    <property type="entry name" value="C2H2-TYPE DOMAIN-CONTAINING PROTEIN-RELATED"/>
    <property type="match status" value="1"/>
</dbReference>
<keyword evidence="4" id="KW-1185">Reference proteome</keyword>
<dbReference type="EMBL" id="KV460231">
    <property type="protein sequence ID" value="OBT95978.2"/>
    <property type="molecule type" value="Genomic_DNA"/>
</dbReference>
<gene>
    <name evidence="3" type="ORF">VE01_06731</name>
</gene>
<feature type="compositionally biased region" description="Low complexity" evidence="1">
    <location>
        <begin position="106"/>
        <end position="122"/>
    </location>
</feature>
<feature type="domain" description="DUF6590" evidence="2">
    <location>
        <begin position="285"/>
        <end position="442"/>
    </location>
</feature>
<feature type="region of interest" description="Disordered" evidence="1">
    <location>
        <begin position="38"/>
        <end position="162"/>
    </location>
</feature>
<evidence type="ECO:0000313" key="3">
    <source>
        <dbReference type="EMBL" id="OBT95978.2"/>
    </source>
</evidence>
<feature type="compositionally biased region" description="Polar residues" evidence="1">
    <location>
        <begin position="218"/>
        <end position="229"/>
    </location>
</feature>
<dbReference type="PANTHER" id="PTHR35391:SF5">
    <property type="entry name" value="DUF6590 DOMAIN-CONTAINING PROTEIN"/>
    <property type="match status" value="1"/>
</dbReference>
<sequence>MAGGRPKKGRKESVATGWLGWEYDYDKGCYVNSKINSDGEVVTMDGGPCPPPVAQTGGLEERLDQFSLSPDEPQVEGDEDAAQEEHMLPSSSDIEFQSPQPSDGRSASYPPFSSSPNSSLYSQRPNGDHSKMFTVAAPGLEDQTYDPNASEIGMAPSENIAPQGQTYPAYSVASYGRPRSGTALSQNSTGSYYPPINYRTNTIDEGGELLGDPVARSYDSTSQPTNTNFGGRLPPTGPANNQRRNRGGRRYSGHTNASLVEAKDTTTEFSSKSGLWEEFKIAHSSEFKERRVFKVVWTEPNGVDPRENYSSFSKVTASKHGELAYTSIRRFVVWKNYDGHAICLPVLTYRGKGTAKPGIKAAHHAIIFTESKLANRSIKHPPRETKPEKKLTNAPICVELMDRREQLDVMSRLNYAKVYTVEHNVKVCFIGKIHKDSVKEFKATYKKIQKDVDSPPESAVDDEVGESYNGAGVEGEENLYPDNRR</sequence>
<accession>A0A1B8GJH8</accession>
<feature type="region of interest" description="Disordered" evidence="1">
    <location>
        <begin position="450"/>
        <end position="485"/>
    </location>
</feature>
<feature type="compositionally biased region" description="Basic residues" evidence="1">
    <location>
        <begin position="243"/>
        <end position="252"/>
    </location>
</feature>
<evidence type="ECO:0000259" key="2">
    <source>
        <dbReference type="Pfam" id="PF20233"/>
    </source>
</evidence>
<evidence type="ECO:0000313" key="4">
    <source>
        <dbReference type="Proteomes" id="UP000091956"/>
    </source>
</evidence>
<dbReference type="RefSeq" id="XP_059319645.1">
    <property type="nucleotide sequence ID" value="XM_059463829.1"/>
</dbReference>
<reference evidence="4" key="2">
    <citation type="journal article" date="2018" name="Nat. Commun.">
        <title>Extreme sensitivity to ultraviolet light in the fungal pathogen causing white-nose syndrome of bats.</title>
        <authorList>
            <person name="Palmer J.M."/>
            <person name="Drees K.P."/>
            <person name="Foster J.T."/>
            <person name="Lindner D.L."/>
        </authorList>
    </citation>
    <scope>NUCLEOTIDE SEQUENCE [LARGE SCALE GENOMIC DNA]</scope>
    <source>
        <strain evidence="4">UAMH 10579</strain>
    </source>
</reference>
<reference evidence="3 4" key="1">
    <citation type="submission" date="2016-03" db="EMBL/GenBank/DDBJ databases">
        <title>Comparative genomics of Pseudogymnoascus destructans, the fungus causing white-nose syndrome of bats.</title>
        <authorList>
            <person name="Palmer J.M."/>
            <person name="Drees K.P."/>
            <person name="Foster J.T."/>
            <person name="Lindner D.L."/>
        </authorList>
    </citation>
    <scope>NUCLEOTIDE SEQUENCE [LARGE SCALE GENOMIC DNA]</scope>
    <source>
        <strain evidence="3 4">UAMH 10579</strain>
    </source>
</reference>
<dbReference type="AlphaFoldDB" id="A0A1B8GJH8"/>
<feature type="region of interest" description="Disordered" evidence="1">
    <location>
        <begin position="214"/>
        <end position="253"/>
    </location>
</feature>
<dbReference type="InterPro" id="IPR046497">
    <property type="entry name" value="DUF6590"/>
</dbReference>
<organism evidence="3 4">
    <name type="scientific">Pseudogymnoascus verrucosus</name>
    <dbReference type="NCBI Taxonomy" id="342668"/>
    <lineage>
        <taxon>Eukaryota</taxon>
        <taxon>Fungi</taxon>
        <taxon>Dikarya</taxon>
        <taxon>Ascomycota</taxon>
        <taxon>Pezizomycotina</taxon>
        <taxon>Leotiomycetes</taxon>
        <taxon>Thelebolales</taxon>
        <taxon>Thelebolaceae</taxon>
        <taxon>Pseudogymnoascus</taxon>
    </lineage>
</organism>
<dbReference type="STRING" id="342668.A0A1B8GJH8"/>
<name>A0A1B8GJH8_9PEZI</name>
<proteinExistence type="predicted"/>
<evidence type="ECO:0000256" key="1">
    <source>
        <dbReference type="SAM" id="MobiDB-lite"/>
    </source>
</evidence>
<feature type="compositionally biased region" description="Acidic residues" evidence="1">
    <location>
        <begin position="73"/>
        <end position="82"/>
    </location>
</feature>
<dbReference type="Pfam" id="PF20233">
    <property type="entry name" value="DUF6590"/>
    <property type="match status" value="1"/>
</dbReference>
<protein>
    <recommendedName>
        <fullName evidence="2">DUF6590 domain-containing protein</fullName>
    </recommendedName>
</protein>
<dbReference type="GeneID" id="28840117"/>
<feature type="compositionally biased region" description="Polar residues" evidence="1">
    <location>
        <begin position="89"/>
        <end position="105"/>
    </location>
</feature>